<evidence type="ECO:0000259" key="1">
    <source>
        <dbReference type="Pfam" id="PF08334"/>
    </source>
</evidence>
<reference evidence="3" key="2">
    <citation type="submission" date="2019-06" db="EMBL/GenBank/DDBJ databases">
        <title>Co-occurence of chitin degradation, pigmentation and bioactivity in marine Pseudoalteromonas.</title>
        <authorList>
            <person name="Sonnenschein E.C."/>
            <person name="Bech P.K."/>
        </authorList>
    </citation>
    <scope>NUCLEOTIDE SEQUENCE [LARGE SCALE GENOMIC DNA]</scope>
    <source>
        <strain evidence="3">S2599</strain>
    </source>
</reference>
<reference evidence="2 3" key="1">
    <citation type="submission" date="2018-01" db="EMBL/GenBank/DDBJ databases">
        <authorList>
            <person name="Paulsen S."/>
            <person name="Gram L.K."/>
        </authorList>
    </citation>
    <scope>NUCLEOTIDE SEQUENCE [LARGE SCALE GENOMIC DNA]</scope>
    <source>
        <strain evidence="2 3">S2599</strain>
    </source>
</reference>
<name>A0A5S3X410_9GAMM</name>
<proteinExistence type="predicted"/>
<protein>
    <recommendedName>
        <fullName evidence="1">Type II secretion system protein GspG C-terminal domain-containing protein</fullName>
    </recommendedName>
</protein>
<dbReference type="Pfam" id="PF08334">
    <property type="entry name" value="T2SSG"/>
    <property type="match status" value="1"/>
</dbReference>
<dbReference type="AlphaFoldDB" id="A0A5S3X410"/>
<sequence length="185" mass="21188">MDLLCPPRLPILVNQVAWHLFEHTFLFVSGNRDGYRIVLFIKSELCLSRNYNAMKHLKFSCLVFGCLIVLSLIIPRLVVCPPLSKNDEAALDIESLRAAISLYYIHNDRLPENLGNLMQGSILYIAQTLKDPWITDYQYSILSEDAFLLWSKSSILNGNTLVLFAFRYDGHSFRQVEIEQSSFGP</sequence>
<feature type="domain" description="Type II secretion system protein GspG C-terminal" evidence="1">
    <location>
        <begin position="84"/>
        <end position="143"/>
    </location>
</feature>
<dbReference type="Gene3D" id="3.30.700.10">
    <property type="entry name" value="Glycoprotein, Type 4 Pilin"/>
    <property type="match status" value="1"/>
</dbReference>
<dbReference type="Proteomes" id="UP000306719">
    <property type="component" value="Unassembled WGS sequence"/>
</dbReference>
<organism evidence="2 3">
    <name type="scientific">Pseudoalteromonas rubra</name>
    <dbReference type="NCBI Taxonomy" id="43658"/>
    <lineage>
        <taxon>Bacteria</taxon>
        <taxon>Pseudomonadati</taxon>
        <taxon>Pseudomonadota</taxon>
        <taxon>Gammaproteobacteria</taxon>
        <taxon>Alteromonadales</taxon>
        <taxon>Pseudoalteromonadaceae</taxon>
        <taxon>Pseudoalteromonas</taxon>
    </lineage>
</organism>
<dbReference type="InterPro" id="IPR013545">
    <property type="entry name" value="T2SS_protein-GspG_C"/>
</dbReference>
<dbReference type="InterPro" id="IPR045584">
    <property type="entry name" value="Pilin-like"/>
</dbReference>
<evidence type="ECO:0000313" key="2">
    <source>
        <dbReference type="EMBL" id="TMP39009.1"/>
    </source>
</evidence>
<evidence type="ECO:0000313" key="3">
    <source>
        <dbReference type="Proteomes" id="UP000306719"/>
    </source>
</evidence>
<comment type="caution">
    <text evidence="2">The sequence shown here is derived from an EMBL/GenBank/DDBJ whole genome shotgun (WGS) entry which is preliminary data.</text>
</comment>
<gene>
    <name evidence="2" type="ORF">CWB98_04800</name>
</gene>
<dbReference type="SUPFAM" id="SSF54523">
    <property type="entry name" value="Pili subunits"/>
    <property type="match status" value="1"/>
</dbReference>
<accession>A0A5S3X410</accession>
<dbReference type="EMBL" id="PNCJ01000007">
    <property type="protein sequence ID" value="TMP39009.1"/>
    <property type="molecule type" value="Genomic_DNA"/>
</dbReference>